<dbReference type="GO" id="GO:0006543">
    <property type="term" value="P:L-glutamine catabolic process"/>
    <property type="evidence" value="ECO:0007669"/>
    <property type="project" value="TreeGrafter"/>
</dbReference>
<evidence type="ECO:0000313" key="5">
    <source>
        <dbReference type="Proteomes" id="UP000683360"/>
    </source>
</evidence>
<evidence type="ECO:0000256" key="2">
    <source>
        <dbReference type="SAM" id="Phobius"/>
    </source>
</evidence>
<evidence type="ECO:0000256" key="3">
    <source>
        <dbReference type="SAM" id="SignalP"/>
    </source>
</evidence>
<dbReference type="PROSITE" id="PS50088">
    <property type="entry name" value="ANK_REPEAT"/>
    <property type="match status" value="2"/>
</dbReference>
<organism evidence="4 5">
    <name type="scientific">Mytilus edulis</name>
    <name type="common">Blue mussel</name>
    <dbReference type="NCBI Taxonomy" id="6550"/>
    <lineage>
        <taxon>Eukaryota</taxon>
        <taxon>Metazoa</taxon>
        <taxon>Spiralia</taxon>
        <taxon>Lophotrochozoa</taxon>
        <taxon>Mollusca</taxon>
        <taxon>Bivalvia</taxon>
        <taxon>Autobranchia</taxon>
        <taxon>Pteriomorphia</taxon>
        <taxon>Mytilida</taxon>
        <taxon>Mytiloidea</taxon>
        <taxon>Mytilidae</taxon>
        <taxon>Mytilinae</taxon>
        <taxon>Mytilus</taxon>
    </lineage>
</organism>
<dbReference type="InterPro" id="IPR036770">
    <property type="entry name" value="Ankyrin_rpt-contain_sf"/>
</dbReference>
<dbReference type="InterPro" id="IPR002110">
    <property type="entry name" value="Ankyrin_rpt"/>
</dbReference>
<dbReference type="Pfam" id="PF12796">
    <property type="entry name" value="Ank_2"/>
    <property type="match status" value="2"/>
</dbReference>
<dbReference type="PROSITE" id="PS50297">
    <property type="entry name" value="ANK_REP_REGION"/>
    <property type="match status" value="2"/>
</dbReference>
<feature type="signal peptide" evidence="3">
    <location>
        <begin position="1"/>
        <end position="21"/>
    </location>
</feature>
<dbReference type="AlphaFoldDB" id="A0A8S3VLH6"/>
<dbReference type="Gene3D" id="1.25.40.20">
    <property type="entry name" value="Ankyrin repeat-containing domain"/>
    <property type="match status" value="4"/>
</dbReference>
<feature type="transmembrane region" description="Helical" evidence="2">
    <location>
        <begin position="238"/>
        <end position="258"/>
    </location>
</feature>
<dbReference type="SUPFAM" id="SSF48403">
    <property type="entry name" value="Ankyrin repeat"/>
    <property type="match status" value="1"/>
</dbReference>
<keyword evidence="2" id="KW-0472">Membrane</keyword>
<dbReference type="Pfam" id="PF00023">
    <property type="entry name" value="Ank"/>
    <property type="match status" value="1"/>
</dbReference>
<dbReference type="GO" id="GO:0004359">
    <property type="term" value="F:glutaminase activity"/>
    <property type="evidence" value="ECO:0007669"/>
    <property type="project" value="InterPro"/>
</dbReference>
<comment type="caution">
    <text evidence="4">The sequence shown here is derived from an EMBL/GenBank/DDBJ whole genome shotgun (WGS) entry which is preliminary data.</text>
</comment>
<dbReference type="InterPro" id="IPR015868">
    <property type="entry name" value="Glutaminase"/>
</dbReference>
<dbReference type="OrthoDB" id="6130797at2759"/>
<evidence type="ECO:0000256" key="1">
    <source>
        <dbReference type="PROSITE-ProRule" id="PRU00023"/>
    </source>
</evidence>
<sequence length="800" mass="91395">MLMTFLFQCCIISLVITLALATGTIARVKRCPTRAERSKIHPHPKCKSPEVYHCLIDDEDKFVETCNEFIQLPPGNYPRYTSFSERIYYDPCPHSRYQPWPIKSYEITECEVVKSLCTGIGQVACSDGSITKDATCSCDYKNGYVMTGPDKCCSPAGDDDCFCKYHQCQSDLQELDSDYKCVDKCSPGFYRPLGQNSCEDIINSSYTSETTAPNAITTSSTSYAIQAKVGQTSLRKSVLAVIVAGFVVCPIVLLAIVIRGEVWRPYKYQLIPLLILFALLLASFIIVTTLEYDVSDKIGTTVLVVSVILGTLFVVYIFSTHEIVKPRLTYDEYYEVLIYKLLKAASQGDVKTLKRFANQRYIDMYDTDYDNRSALHLAACQGHYKAVDYLLNNNAGYPKGVDRCIGFTAAEDADWHLKREKDIKRKPDFERIITDLKKHKSSQKIKHHFRDTIALKLIKAAENGDIEDLKSSSVQNWTRLSHQPKVKYFYSLHKLGTDMNLSDSDGRTALHAATEKKQAAVVKFLINQCKVSPFVRWRDQRPVELIKVGQDNQNIREMLRKYMEQQLNPESTEPQNESVDDDVNMVRILSSASRGDIRRMRAYKAEHMTVSDYDKRTALHLAVSYNQDHIVEYLLKDCGLTDEVQKAEDRWKRTPLMIAKEKGRGKVFKLFLTYCPNVTNTENDEYKTFSLLMAGNNGDVETLKRLYDSGVSMNMQDYDGRTALHLAVDEWKEDAMIFLISTCNCNRNIPDRYGHAADKDQTRLKESFTKRDEEQTTVKRLCSNEDKTDNVKRNKSRVHL</sequence>
<feature type="transmembrane region" description="Helical" evidence="2">
    <location>
        <begin position="270"/>
        <end position="292"/>
    </location>
</feature>
<keyword evidence="1" id="KW-0040">ANK repeat</keyword>
<dbReference type="EMBL" id="CAJPWZ010003331">
    <property type="protein sequence ID" value="CAG2257596.1"/>
    <property type="molecule type" value="Genomic_DNA"/>
</dbReference>
<dbReference type="Pfam" id="PF13637">
    <property type="entry name" value="Ank_4"/>
    <property type="match status" value="1"/>
</dbReference>
<protein>
    <submittedName>
        <fullName evidence="4">Uncharacterized protein</fullName>
    </submittedName>
</protein>
<feature type="transmembrane region" description="Helical" evidence="2">
    <location>
        <begin position="298"/>
        <end position="318"/>
    </location>
</feature>
<dbReference type="PANTHER" id="PTHR12544">
    <property type="entry name" value="GLUTAMINASE"/>
    <property type="match status" value="1"/>
</dbReference>
<keyword evidence="5" id="KW-1185">Reference proteome</keyword>
<reference evidence="4" key="1">
    <citation type="submission" date="2021-03" db="EMBL/GenBank/DDBJ databases">
        <authorList>
            <person name="Bekaert M."/>
        </authorList>
    </citation>
    <scope>NUCLEOTIDE SEQUENCE</scope>
</reference>
<accession>A0A8S3VLH6</accession>
<gene>
    <name evidence="4" type="ORF">MEDL_69058</name>
</gene>
<keyword evidence="2" id="KW-1133">Transmembrane helix</keyword>
<evidence type="ECO:0000313" key="4">
    <source>
        <dbReference type="EMBL" id="CAG2257596.1"/>
    </source>
</evidence>
<feature type="repeat" description="ANK" evidence="1">
    <location>
        <begin position="505"/>
        <end position="527"/>
    </location>
</feature>
<dbReference type="SMART" id="SM00248">
    <property type="entry name" value="ANK"/>
    <property type="match status" value="6"/>
</dbReference>
<keyword evidence="2" id="KW-0812">Transmembrane</keyword>
<proteinExistence type="predicted"/>
<feature type="chain" id="PRO_5035793189" evidence="3">
    <location>
        <begin position="22"/>
        <end position="800"/>
    </location>
</feature>
<keyword evidence="3" id="KW-0732">Signal</keyword>
<name>A0A8S3VLH6_MYTED</name>
<dbReference type="PANTHER" id="PTHR12544:SF29">
    <property type="entry name" value="GLUTAMINASE"/>
    <property type="match status" value="1"/>
</dbReference>
<dbReference type="Proteomes" id="UP000683360">
    <property type="component" value="Unassembled WGS sequence"/>
</dbReference>
<dbReference type="GO" id="GO:0006537">
    <property type="term" value="P:glutamate biosynthetic process"/>
    <property type="evidence" value="ECO:0007669"/>
    <property type="project" value="TreeGrafter"/>
</dbReference>
<feature type="repeat" description="ANK" evidence="1">
    <location>
        <begin position="370"/>
        <end position="395"/>
    </location>
</feature>